<reference evidence="2" key="2">
    <citation type="submission" date="2023-05" db="EMBL/GenBank/DDBJ databases">
        <authorList>
            <consortium name="Lawrence Berkeley National Laboratory"/>
            <person name="Steindorff A."/>
            <person name="Hensen N."/>
            <person name="Bonometti L."/>
            <person name="Westerberg I."/>
            <person name="Brannstrom I.O."/>
            <person name="Guillou S."/>
            <person name="Cros-Aarteil S."/>
            <person name="Calhoun S."/>
            <person name="Haridas S."/>
            <person name="Kuo A."/>
            <person name="Mondo S."/>
            <person name="Pangilinan J."/>
            <person name="Riley R."/>
            <person name="Labutti K."/>
            <person name="Andreopoulos B."/>
            <person name="Lipzen A."/>
            <person name="Chen C."/>
            <person name="Yanf M."/>
            <person name="Daum C."/>
            <person name="Ng V."/>
            <person name="Clum A."/>
            <person name="Ohm R."/>
            <person name="Martin F."/>
            <person name="Silar P."/>
            <person name="Natvig D."/>
            <person name="Lalanne C."/>
            <person name="Gautier V."/>
            <person name="Ament-Velasquez S.L."/>
            <person name="Kruys A."/>
            <person name="Hutchinson M.I."/>
            <person name="Powell A.J."/>
            <person name="Barry K."/>
            <person name="Miller A.N."/>
            <person name="Grigoriev I.V."/>
            <person name="Debuchy R."/>
            <person name="Gladieux P."/>
            <person name="Thoren M.H."/>
            <person name="Johannesson H."/>
        </authorList>
    </citation>
    <scope>NUCLEOTIDE SEQUENCE</scope>
    <source>
        <strain evidence="2">CBS 508.74</strain>
    </source>
</reference>
<dbReference type="EMBL" id="MU853345">
    <property type="protein sequence ID" value="KAK4111588.1"/>
    <property type="molecule type" value="Genomic_DNA"/>
</dbReference>
<protein>
    <submittedName>
        <fullName evidence="2">Uncharacterized protein</fullName>
    </submittedName>
</protein>
<dbReference type="Proteomes" id="UP001302812">
    <property type="component" value="Unassembled WGS sequence"/>
</dbReference>
<evidence type="ECO:0000313" key="3">
    <source>
        <dbReference type="Proteomes" id="UP001302812"/>
    </source>
</evidence>
<evidence type="ECO:0000256" key="1">
    <source>
        <dbReference type="SAM" id="MobiDB-lite"/>
    </source>
</evidence>
<dbReference type="RefSeq" id="XP_064669158.1">
    <property type="nucleotide sequence ID" value="XM_064815350.1"/>
</dbReference>
<comment type="caution">
    <text evidence="2">The sequence shown here is derived from an EMBL/GenBank/DDBJ whole genome shotgun (WGS) entry which is preliminary data.</text>
</comment>
<name>A0AAN6TC28_9PEZI</name>
<feature type="compositionally biased region" description="Basic residues" evidence="1">
    <location>
        <begin position="25"/>
        <end position="34"/>
    </location>
</feature>
<gene>
    <name evidence="2" type="ORF">N656DRAFT_780295</name>
</gene>
<keyword evidence="3" id="KW-1185">Reference proteome</keyword>
<evidence type="ECO:0000313" key="2">
    <source>
        <dbReference type="EMBL" id="KAK4111588.1"/>
    </source>
</evidence>
<feature type="region of interest" description="Disordered" evidence="1">
    <location>
        <begin position="1"/>
        <end position="57"/>
    </location>
</feature>
<organism evidence="2 3">
    <name type="scientific">Canariomyces notabilis</name>
    <dbReference type="NCBI Taxonomy" id="2074819"/>
    <lineage>
        <taxon>Eukaryota</taxon>
        <taxon>Fungi</taxon>
        <taxon>Dikarya</taxon>
        <taxon>Ascomycota</taxon>
        <taxon>Pezizomycotina</taxon>
        <taxon>Sordariomycetes</taxon>
        <taxon>Sordariomycetidae</taxon>
        <taxon>Sordariales</taxon>
        <taxon>Chaetomiaceae</taxon>
        <taxon>Canariomyces</taxon>
    </lineage>
</organism>
<feature type="compositionally biased region" description="Polar residues" evidence="1">
    <location>
        <begin position="1"/>
        <end position="16"/>
    </location>
</feature>
<proteinExistence type="predicted"/>
<reference evidence="2" key="1">
    <citation type="journal article" date="2023" name="Mol. Phylogenet. Evol.">
        <title>Genome-scale phylogeny and comparative genomics of the fungal order Sordariales.</title>
        <authorList>
            <person name="Hensen N."/>
            <person name="Bonometti L."/>
            <person name="Westerberg I."/>
            <person name="Brannstrom I.O."/>
            <person name="Guillou S."/>
            <person name="Cros-Aarteil S."/>
            <person name="Calhoun S."/>
            <person name="Haridas S."/>
            <person name="Kuo A."/>
            <person name="Mondo S."/>
            <person name="Pangilinan J."/>
            <person name="Riley R."/>
            <person name="LaButti K."/>
            <person name="Andreopoulos B."/>
            <person name="Lipzen A."/>
            <person name="Chen C."/>
            <person name="Yan M."/>
            <person name="Daum C."/>
            <person name="Ng V."/>
            <person name="Clum A."/>
            <person name="Steindorff A."/>
            <person name="Ohm R.A."/>
            <person name="Martin F."/>
            <person name="Silar P."/>
            <person name="Natvig D.O."/>
            <person name="Lalanne C."/>
            <person name="Gautier V."/>
            <person name="Ament-Velasquez S.L."/>
            <person name="Kruys A."/>
            <person name="Hutchinson M.I."/>
            <person name="Powell A.J."/>
            <person name="Barry K."/>
            <person name="Miller A.N."/>
            <person name="Grigoriev I.V."/>
            <person name="Debuchy R."/>
            <person name="Gladieux P."/>
            <person name="Hiltunen Thoren M."/>
            <person name="Johannesson H."/>
        </authorList>
    </citation>
    <scope>NUCLEOTIDE SEQUENCE</scope>
    <source>
        <strain evidence="2">CBS 508.74</strain>
    </source>
</reference>
<accession>A0AAN6TC28</accession>
<sequence length="57" mass="6411">MSTLTNMRCGNGTSAPSRVANATGKRTKGRRKSHRETFAGLRRQPTQFSMPRWKVCT</sequence>
<dbReference type="GeneID" id="89939475"/>
<dbReference type="AlphaFoldDB" id="A0AAN6TC28"/>